<feature type="compositionally biased region" description="Polar residues" evidence="2">
    <location>
        <begin position="26"/>
        <end position="38"/>
    </location>
</feature>
<evidence type="ECO:0000313" key="4">
    <source>
        <dbReference type="Proteomes" id="UP000697107"/>
    </source>
</evidence>
<proteinExistence type="predicted"/>
<dbReference type="CDD" id="cd20404">
    <property type="entry name" value="Tudor_Agenet_AtEML-like"/>
    <property type="match status" value="1"/>
</dbReference>
<protein>
    <submittedName>
        <fullName evidence="3">Uncharacterized protein</fullName>
    </submittedName>
</protein>
<reference evidence="3" key="1">
    <citation type="submission" date="2018-10" db="EMBL/GenBank/DDBJ databases">
        <title>Effector identification in a new, highly contiguous assembly of the strawberry crown rot pathogen Phytophthora cactorum.</title>
        <authorList>
            <person name="Armitage A.D."/>
            <person name="Nellist C.F."/>
            <person name="Bates H."/>
            <person name="Vickerstaff R.J."/>
            <person name="Harrison R.J."/>
        </authorList>
    </citation>
    <scope>NUCLEOTIDE SEQUENCE</scope>
    <source>
        <strain evidence="3">P415</strain>
    </source>
</reference>
<dbReference type="Gene3D" id="3.80.10.10">
    <property type="entry name" value="Ribonuclease Inhibitor"/>
    <property type="match status" value="1"/>
</dbReference>
<dbReference type="PROSITE" id="PS50096">
    <property type="entry name" value="IQ"/>
    <property type="match status" value="6"/>
</dbReference>
<dbReference type="SMART" id="SM00015">
    <property type="entry name" value="IQ"/>
    <property type="match status" value="6"/>
</dbReference>
<dbReference type="InterPro" id="IPR032675">
    <property type="entry name" value="LRR_dom_sf"/>
</dbReference>
<dbReference type="InterPro" id="IPR000048">
    <property type="entry name" value="IQ_motif_EF-hand-BS"/>
</dbReference>
<comment type="caution">
    <text evidence="3">The sequence shown here is derived from an EMBL/GenBank/DDBJ whole genome shotgun (WGS) entry which is preliminary data.</text>
</comment>
<evidence type="ECO:0000313" key="3">
    <source>
        <dbReference type="EMBL" id="KAG2988997.1"/>
    </source>
</evidence>
<feature type="coiled-coil region" evidence="1">
    <location>
        <begin position="348"/>
        <end position="375"/>
    </location>
</feature>
<dbReference type="Proteomes" id="UP000697107">
    <property type="component" value="Unassembled WGS sequence"/>
</dbReference>
<dbReference type="Gene3D" id="1.20.5.190">
    <property type="match status" value="2"/>
</dbReference>
<feature type="compositionally biased region" description="Acidic residues" evidence="2">
    <location>
        <begin position="762"/>
        <end position="780"/>
    </location>
</feature>
<feature type="region of interest" description="Disordered" evidence="2">
    <location>
        <begin position="1"/>
        <end position="38"/>
    </location>
</feature>
<dbReference type="EMBL" id="RCML01000142">
    <property type="protein sequence ID" value="KAG2988997.1"/>
    <property type="molecule type" value="Genomic_DNA"/>
</dbReference>
<dbReference type="SUPFAM" id="SSF52047">
    <property type="entry name" value="RNI-like"/>
    <property type="match status" value="1"/>
</dbReference>
<keyword evidence="1" id="KW-0175">Coiled coil</keyword>
<evidence type="ECO:0000256" key="2">
    <source>
        <dbReference type="SAM" id="MobiDB-lite"/>
    </source>
</evidence>
<dbReference type="Pfam" id="PF00612">
    <property type="entry name" value="IQ"/>
    <property type="match status" value="4"/>
</dbReference>
<organism evidence="3 4">
    <name type="scientific">Phytophthora cactorum</name>
    <dbReference type="NCBI Taxonomy" id="29920"/>
    <lineage>
        <taxon>Eukaryota</taxon>
        <taxon>Sar</taxon>
        <taxon>Stramenopiles</taxon>
        <taxon>Oomycota</taxon>
        <taxon>Peronosporomycetes</taxon>
        <taxon>Peronosporales</taxon>
        <taxon>Peronosporaceae</taxon>
        <taxon>Phytophthora</taxon>
    </lineage>
</organism>
<accession>A0A8T1G8R8</accession>
<sequence>MPSVSIGKPQPSSTAGIRANARKPTHQTTGKGIRSHGNNSVLYVESEGELEAKRLAAQRAAMAVANRATAILKMQQQRDPDVLDLRPYAEELNDFLLAEMAHQLRANRSVTGYSHLILSRCNGFTPVGLRSLVHVVGETLRQLDCSCTTLSVPMLQVLATGIERLDVVDFSSCPQLLSEGLREFISCCNTSLTRLNLSRCGALTDDALGRELDFRVKRTKLIYRSAVRIQSLIRGVFGRAALARSLQDGQKLTVWAVYAIKVQAAYRGYWTRRHFVLVRKSMERYRLEQSLLQREAAAARLQSSYRARFGRSHFEDMMTLNQRRRQEQHDAAVTLQRLFRTRATRRAYRQLRAAIARQLEEIREHERIAVKLQSNWRGHRTRQNEVIRVRAEAQARKALQYAAASRINAGVRGYFGRRYARSERVRAQTRYRAACVIQRAWRRYSETDSRQLELDVMLMRLRESALNEDAVARAQQEDILRKARDLANRDSASEPESDDDWRDFQDEYGDQFWFSPSRNERVYMRPNDHAREKSILEMPCRVLWPLEQRWFDGRITRYNWKKDRHRVDYDDGDHEWLNVLHADSSRVQLFNGHCWCMAPMLDTSKRALRAAIFVGVYFQRFDPRRMFWRSGTIRAYHESSDTFLLMYDPGNGEPPQYEQEWVSVFTTENHFQVQDAITHQWYSLSGYVFGHVRGQPLDLQMLQSKQNESRWYSVTDYLDYDEEAFVQVDDDTAAKELEVRGDDAADDEAYQVDSVNNGYTEDSGEDEDSEQESNEQDDED</sequence>
<feature type="region of interest" description="Disordered" evidence="2">
    <location>
        <begin position="739"/>
        <end position="780"/>
    </location>
</feature>
<evidence type="ECO:0000256" key="1">
    <source>
        <dbReference type="SAM" id="Coils"/>
    </source>
</evidence>
<dbReference type="Gene3D" id="2.30.30.140">
    <property type="match status" value="1"/>
</dbReference>
<gene>
    <name evidence="3" type="ORF">PC118_g6419</name>
</gene>
<name>A0A8T1G8R8_9STRA</name>
<dbReference type="AlphaFoldDB" id="A0A8T1G8R8"/>
<dbReference type="VEuPathDB" id="FungiDB:PC110_g10212"/>